<feature type="region of interest" description="Disordered" evidence="10">
    <location>
        <begin position="377"/>
        <end position="402"/>
    </location>
</feature>
<accession>A0A7E4W245</accession>
<keyword evidence="3" id="KW-0732">Signal</keyword>
<keyword evidence="8" id="KW-0143">Chaperone</keyword>
<dbReference type="InterPro" id="IPR019805">
    <property type="entry name" value="Heat_shock_protein_90_CS"/>
</dbReference>
<organism evidence="12 13">
    <name type="scientific">Panagrellus redivivus</name>
    <name type="common">Microworm</name>
    <dbReference type="NCBI Taxonomy" id="6233"/>
    <lineage>
        <taxon>Eukaryota</taxon>
        <taxon>Metazoa</taxon>
        <taxon>Ecdysozoa</taxon>
        <taxon>Nematoda</taxon>
        <taxon>Chromadorea</taxon>
        <taxon>Rhabditida</taxon>
        <taxon>Tylenchina</taxon>
        <taxon>Panagrolaimomorpha</taxon>
        <taxon>Panagrolaimoidea</taxon>
        <taxon>Panagrolaimidae</taxon>
        <taxon>Panagrellus</taxon>
    </lineage>
</organism>
<dbReference type="InterPro" id="IPR001404">
    <property type="entry name" value="Hsp90_fam"/>
</dbReference>
<dbReference type="Pfam" id="PF13589">
    <property type="entry name" value="HATPase_c_3"/>
    <property type="match status" value="1"/>
</dbReference>
<dbReference type="FunFam" id="1.20.120.790:FF:000003">
    <property type="entry name" value="Heat shock protein 90"/>
    <property type="match status" value="1"/>
</dbReference>
<dbReference type="Gene3D" id="3.40.50.11260">
    <property type="match status" value="1"/>
</dbReference>
<dbReference type="Gene3D" id="3.30.230.80">
    <property type="match status" value="1"/>
</dbReference>
<dbReference type="InterPro" id="IPR036890">
    <property type="entry name" value="HATPase_C_sf"/>
</dbReference>
<feature type="binding site" evidence="9">
    <location>
        <position position="192"/>
    </location>
    <ligand>
        <name>ATP</name>
        <dbReference type="ChEBI" id="CHEBI:30616"/>
    </ligand>
</feature>
<evidence type="ECO:0000259" key="11">
    <source>
        <dbReference type="SMART" id="SM00387"/>
    </source>
</evidence>
<feature type="binding site" evidence="9">
    <location>
        <position position="334"/>
    </location>
    <ligand>
        <name>ATP</name>
        <dbReference type="ChEBI" id="CHEBI:30616"/>
    </ligand>
</feature>
<evidence type="ECO:0000256" key="8">
    <source>
        <dbReference type="ARBA" id="ARBA00023186"/>
    </source>
</evidence>
<dbReference type="PROSITE" id="PS00298">
    <property type="entry name" value="HSP90"/>
    <property type="match status" value="1"/>
</dbReference>
<dbReference type="Gene3D" id="1.20.120.790">
    <property type="entry name" value="Heat shock protein 90, C-terminal domain"/>
    <property type="match status" value="1"/>
</dbReference>
<comment type="similarity">
    <text evidence="2">Belongs to the heat shock protein 90 family.</text>
</comment>
<dbReference type="FunFam" id="3.30.565.10:FF:000005">
    <property type="entry name" value="Heat shock protein 90"/>
    <property type="match status" value="1"/>
</dbReference>
<dbReference type="PIRSF" id="PIRSF002583">
    <property type="entry name" value="Hsp90"/>
    <property type="match status" value="1"/>
</dbReference>
<evidence type="ECO:0000256" key="4">
    <source>
        <dbReference type="ARBA" id="ARBA00022741"/>
    </source>
</evidence>
<evidence type="ECO:0000256" key="1">
    <source>
        <dbReference type="ARBA" id="ARBA00004319"/>
    </source>
</evidence>
<dbReference type="PANTHER" id="PTHR11528">
    <property type="entry name" value="HEAT SHOCK PROTEIN 90 FAMILY MEMBER"/>
    <property type="match status" value="1"/>
</dbReference>
<dbReference type="AlphaFoldDB" id="A0A7E4W245"/>
<dbReference type="GO" id="GO:0016887">
    <property type="term" value="F:ATP hydrolysis activity"/>
    <property type="evidence" value="ECO:0007669"/>
    <property type="project" value="InterPro"/>
</dbReference>
<dbReference type="CDD" id="cd16927">
    <property type="entry name" value="HATPase_Hsp90-like"/>
    <property type="match status" value="1"/>
</dbReference>
<keyword evidence="6 9" id="KW-0067">ATP-binding</keyword>
<evidence type="ECO:0000256" key="3">
    <source>
        <dbReference type="ARBA" id="ARBA00022729"/>
    </source>
</evidence>
<feature type="binding site" evidence="9">
    <location>
        <begin position="258"/>
        <end position="259"/>
    </location>
    <ligand>
        <name>ATP</name>
        <dbReference type="ChEBI" id="CHEBI:30616"/>
    </ligand>
</feature>
<name>A0A7E4W245_PANRE</name>
<feature type="binding site" evidence="9">
    <location>
        <position position="196"/>
    </location>
    <ligand>
        <name>ATP</name>
        <dbReference type="ChEBI" id="CHEBI:30616"/>
    </ligand>
</feature>
<dbReference type="Pfam" id="PF00183">
    <property type="entry name" value="HSP90"/>
    <property type="match status" value="1"/>
</dbReference>
<dbReference type="SUPFAM" id="SSF55874">
    <property type="entry name" value="ATPase domain of HSP90 chaperone/DNA topoisomerase II/histidine kinase"/>
    <property type="match status" value="1"/>
</dbReference>
<dbReference type="InterPro" id="IPR020568">
    <property type="entry name" value="Ribosomal_Su5_D2-typ_SF"/>
</dbReference>
<feature type="binding site" evidence="9">
    <location>
        <position position="251"/>
    </location>
    <ligand>
        <name>ATP</name>
        <dbReference type="ChEBI" id="CHEBI:30616"/>
    </ligand>
</feature>
<feature type="compositionally biased region" description="Acidic residues" evidence="10">
    <location>
        <begin position="378"/>
        <end position="398"/>
    </location>
</feature>
<dbReference type="WBParaSite" id="Pan_g6540.t1">
    <property type="protein sequence ID" value="Pan_g6540.t1"/>
    <property type="gene ID" value="Pan_g6540"/>
</dbReference>
<dbReference type="SMART" id="SM00387">
    <property type="entry name" value="HATPase_c"/>
    <property type="match status" value="1"/>
</dbReference>
<reference evidence="12" key="1">
    <citation type="journal article" date="2013" name="Genetics">
        <title>The draft genome and transcriptome of Panagrellus redivivus are shaped by the harsh demands of a free-living lifestyle.</title>
        <authorList>
            <person name="Srinivasan J."/>
            <person name="Dillman A.R."/>
            <person name="Macchietto M.G."/>
            <person name="Heikkinen L."/>
            <person name="Lakso M."/>
            <person name="Fracchia K.M."/>
            <person name="Antoshechkin I."/>
            <person name="Mortazavi A."/>
            <person name="Wong G."/>
            <person name="Sternberg P.W."/>
        </authorList>
    </citation>
    <scope>NUCLEOTIDE SEQUENCE [LARGE SCALE GENOMIC DNA]</scope>
    <source>
        <strain evidence="12">MT8872</strain>
    </source>
</reference>
<sequence length="864" mass="98574">MVVRRHVRQGQAQLKAFGSGEEVAGARVPSLPRFAICSSDCACTGLSHSRVGPSLSLSRGTFLVYLYSLSIAGLRIWFDESPTMAGKTKYIVCLGLLLLALSLAPSARVQASDDIDEDTVVEDIAKGKHGSTTDDEVVAREEESIKLDGLSVAEVKQLREKSEKHQFQAEVSRMMKLIINSLYRNKEIFLRELISNASDALDKIRLLSLTDPNVLNDTEETSIRIKADKEAHVLHITDTGIGMTKQDLINNLGTIARSGTSEFLSKLLDTQTDAEQQQDLIGQFGVGFYSAFLVADRVVVTTRSIGDKQYIWESDSASFSIVEDPRGNTLARGTQISLYLKEEAYDFLEPDTLKKLVQKYSQFINFDIFLWQSKTETVEEPAEEEETKTEDGAVEEEKEEKPATKSVEKTVWDWEKINSVKPIWMRKPHEVTDDEYDEFYKSVTKDYEKPFAHVHFTAEGEVSFKSILYVPKKLPQDAFQNYGKVIENIKLYVRRVFITDDFQDMMPKYLSFIRGIVDSDDLPLNVSRENLQQHKLLKVIKKKLVRKVLDMIKKLSPEQYDLFWKEFSTNIKLGVMEDPSNRTRLAKLLRFFSSNDSEKQTTLADYVERMKEKQESIFYVAGTSRAEIEASPFLERLLKKGYEVLYLTEPVDEYTIQAMPEFDGKKFQNIAKEGVKLDENEKEKEQREAVEKNFEPLTNWLKETALNGKIEKAVVSQRLTTSPSALVASSYGWSGNMERIMKSQAYAKAQDPTQEFYANQKKTFEINPRHPVVKELLRRVESNKEDETALYTAQLLFDTATLRSGYVLQDQVGFAERIEQVLRQSMELSLDEQVEEEPVYEEAEEAAAPAEEDEVKVEEEHSEL</sequence>
<comment type="subcellular location">
    <subcellularLocation>
        <location evidence="1">Endoplasmic reticulum lumen</location>
    </subcellularLocation>
</comment>
<feature type="region of interest" description="Disordered" evidence="10">
    <location>
        <begin position="831"/>
        <end position="864"/>
    </location>
</feature>
<keyword evidence="4 9" id="KW-0547">Nucleotide-binding</keyword>
<dbReference type="GO" id="GO:0051082">
    <property type="term" value="F:unfolded protein binding"/>
    <property type="evidence" value="ECO:0007669"/>
    <property type="project" value="InterPro"/>
</dbReference>
<protein>
    <submittedName>
        <fullName evidence="13">HATPase_c domain-containing protein</fullName>
    </submittedName>
</protein>
<dbReference type="InterPro" id="IPR003594">
    <property type="entry name" value="HATPase_dom"/>
</dbReference>
<keyword evidence="12" id="KW-1185">Reference proteome</keyword>
<dbReference type="SUPFAM" id="SSF54211">
    <property type="entry name" value="Ribosomal protein S5 domain 2-like"/>
    <property type="match status" value="1"/>
</dbReference>
<dbReference type="Gene3D" id="3.30.565.10">
    <property type="entry name" value="Histidine kinase-like ATPase, C-terminal domain"/>
    <property type="match status" value="1"/>
</dbReference>
<dbReference type="FunFam" id="3.30.230.80:FF:000003">
    <property type="entry name" value="endoplasmin isoform X1"/>
    <property type="match status" value="1"/>
</dbReference>
<reference evidence="13" key="2">
    <citation type="submission" date="2020-10" db="UniProtKB">
        <authorList>
            <consortium name="WormBaseParasite"/>
        </authorList>
    </citation>
    <scope>IDENTIFICATION</scope>
</reference>
<evidence type="ECO:0000313" key="12">
    <source>
        <dbReference type="Proteomes" id="UP000492821"/>
    </source>
</evidence>
<evidence type="ECO:0000256" key="5">
    <source>
        <dbReference type="ARBA" id="ARBA00022824"/>
    </source>
</evidence>
<keyword evidence="7" id="KW-0325">Glycoprotein</keyword>
<feature type="binding site" evidence="9">
    <location>
        <begin position="283"/>
        <end position="288"/>
    </location>
    <ligand>
        <name>ATP</name>
        <dbReference type="ChEBI" id="CHEBI:30616"/>
    </ligand>
</feature>
<evidence type="ECO:0000256" key="10">
    <source>
        <dbReference type="SAM" id="MobiDB-lite"/>
    </source>
</evidence>
<dbReference type="HAMAP" id="MF_00505">
    <property type="entry name" value="HSP90"/>
    <property type="match status" value="1"/>
</dbReference>
<dbReference type="GO" id="GO:0005524">
    <property type="term" value="F:ATP binding"/>
    <property type="evidence" value="ECO:0007669"/>
    <property type="project" value="UniProtKB-KW"/>
</dbReference>
<feature type="binding site" evidence="9">
    <location>
        <position position="238"/>
    </location>
    <ligand>
        <name>ATP</name>
        <dbReference type="ChEBI" id="CHEBI:30616"/>
    </ligand>
</feature>
<proteinExistence type="inferred from homology"/>
<feature type="domain" description="Histidine kinase/HSP90-like ATPase" evidence="11">
    <location>
        <begin position="185"/>
        <end position="344"/>
    </location>
</feature>
<evidence type="ECO:0000256" key="6">
    <source>
        <dbReference type="ARBA" id="ARBA00022840"/>
    </source>
</evidence>
<feature type="binding site" evidence="9">
    <location>
        <position position="528"/>
    </location>
    <ligand>
        <name>ATP</name>
        <dbReference type="ChEBI" id="CHEBI:30616"/>
    </ligand>
</feature>
<dbReference type="InterPro" id="IPR020575">
    <property type="entry name" value="Hsp90_N"/>
</dbReference>
<dbReference type="Proteomes" id="UP000492821">
    <property type="component" value="Unassembled WGS sequence"/>
</dbReference>
<dbReference type="InterPro" id="IPR037196">
    <property type="entry name" value="HSP90_C"/>
</dbReference>
<keyword evidence="5" id="KW-0256">Endoplasmic reticulum</keyword>
<dbReference type="SUPFAM" id="SSF110942">
    <property type="entry name" value="HSP90 C-terminal domain"/>
    <property type="match status" value="1"/>
</dbReference>
<evidence type="ECO:0000256" key="2">
    <source>
        <dbReference type="ARBA" id="ARBA00008239"/>
    </source>
</evidence>
<dbReference type="PRINTS" id="PR00775">
    <property type="entry name" value="HEATSHOCK90"/>
</dbReference>
<dbReference type="GO" id="GO:0140662">
    <property type="term" value="F:ATP-dependent protein folding chaperone"/>
    <property type="evidence" value="ECO:0007669"/>
    <property type="project" value="InterPro"/>
</dbReference>
<feature type="binding site" evidence="9">
    <location>
        <position position="243"/>
    </location>
    <ligand>
        <name>ATP</name>
        <dbReference type="ChEBI" id="CHEBI:30616"/>
    </ligand>
</feature>
<evidence type="ECO:0000313" key="13">
    <source>
        <dbReference type="WBParaSite" id="Pan_g6540.t1"/>
    </source>
</evidence>
<evidence type="ECO:0000256" key="9">
    <source>
        <dbReference type="PIRSR" id="PIRSR002583-1"/>
    </source>
</evidence>
<evidence type="ECO:0000256" key="7">
    <source>
        <dbReference type="ARBA" id="ARBA00023180"/>
    </source>
</evidence>
<dbReference type="FunFam" id="3.40.50.11260:FF:000003">
    <property type="entry name" value="Heat shock protein 90"/>
    <property type="match status" value="1"/>
</dbReference>
<dbReference type="GO" id="GO:0005788">
    <property type="term" value="C:endoplasmic reticulum lumen"/>
    <property type="evidence" value="ECO:0007669"/>
    <property type="project" value="UniProtKB-SubCell"/>
</dbReference>
<dbReference type="NCBIfam" id="NF003555">
    <property type="entry name" value="PRK05218.1"/>
    <property type="match status" value="1"/>
</dbReference>